<dbReference type="SUPFAM" id="SSF55729">
    <property type="entry name" value="Acyl-CoA N-acyltransferases (Nat)"/>
    <property type="match status" value="1"/>
</dbReference>
<protein>
    <recommendedName>
        <fullName evidence="1">N-acetyltransferase domain-containing protein</fullName>
    </recommendedName>
</protein>
<dbReference type="GeneID" id="3509210"/>
<name>Q4WPK2_ASPFU</name>
<dbReference type="InterPro" id="IPR000182">
    <property type="entry name" value="GNAT_dom"/>
</dbReference>
<dbReference type="CDD" id="cd04301">
    <property type="entry name" value="NAT_SF"/>
    <property type="match status" value="1"/>
</dbReference>
<sequence length="227" mass="25512">MTTTIRYATEADAPAIAELNIICFQDGPMYRNMLPNIDPLSATPMKLSRTYDKLANPRMHVLVATDPTSNQILGCARWLMPDASAHWRDESEMAILSDDARAKAAQMTQLRPAGMNVAVYEGLFKALEEMRGKYVREGDIVLELLVTHPQHQGKGVGKALLDWGVRMADQKQARIYLEATPEGYPLYRKCGWRDVEDIVMDYSVYGGEGEATYAVMIREPALPHHRN</sequence>
<dbReference type="InParanoid" id="Q4WPK2"/>
<dbReference type="EMBL" id="AAHF01000005">
    <property type="protein sequence ID" value="EAL89832.2"/>
    <property type="molecule type" value="Genomic_DNA"/>
</dbReference>
<dbReference type="Gene3D" id="3.40.630.30">
    <property type="match status" value="1"/>
</dbReference>
<dbReference type="Proteomes" id="UP000002530">
    <property type="component" value="Unassembled WGS sequence"/>
</dbReference>
<dbReference type="Pfam" id="PF13508">
    <property type="entry name" value="Acetyltransf_7"/>
    <property type="match status" value="1"/>
</dbReference>
<dbReference type="InterPro" id="IPR052523">
    <property type="entry name" value="Trichothecene_AcTrans"/>
</dbReference>
<proteinExistence type="predicted"/>
<keyword evidence="3" id="KW-1185">Reference proteome</keyword>
<accession>Q4WPK2</accession>
<gene>
    <name evidence="2" type="ORF">AFUA_4G09550</name>
</gene>
<dbReference type="PANTHER" id="PTHR42791">
    <property type="entry name" value="GNAT FAMILY ACETYLTRANSFERASE"/>
    <property type="match status" value="1"/>
</dbReference>
<dbReference type="VEuPathDB" id="FungiDB:Afu4g09550"/>
<dbReference type="GO" id="GO:0016747">
    <property type="term" value="F:acyltransferase activity, transferring groups other than amino-acyl groups"/>
    <property type="evidence" value="ECO:0007669"/>
    <property type="project" value="InterPro"/>
</dbReference>
<dbReference type="RefSeq" id="XP_751870.2">
    <property type="nucleotide sequence ID" value="XM_746777.2"/>
</dbReference>
<feature type="domain" description="N-acetyltransferase" evidence="1">
    <location>
        <begin position="3"/>
        <end position="219"/>
    </location>
</feature>
<evidence type="ECO:0000313" key="3">
    <source>
        <dbReference type="Proteomes" id="UP000002530"/>
    </source>
</evidence>
<dbReference type="PROSITE" id="PS51186">
    <property type="entry name" value="GNAT"/>
    <property type="match status" value="1"/>
</dbReference>
<dbReference type="OrthoDB" id="410198at2759"/>
<dbReference type="InterPro" id="IPR016181">
    <property type="entry name" value="Acyl_CoA_acyltransferase"/>
</dbReference>
<organism evidence="2 3">
    <name type="scientific">Aspergillus fumigatus (strain ATCC MYA-4609 / CBS 101355 / FGSC A1100 / Af293)</name>
    <name type="common">Neosartorya fumigata</name>
    <dbReference type="NCBI Taxonomy" id="330879"/>
    <lineage>
        <taxon>Eukaryota</taxon>
        <taxon>Fungi</taxon>
        <taxon>Dikarya</taxon>
        <taxon>Ascomycota</taxon>
        <taxon>Pezizomycotina</taxon>
        <taxon>Eurotiomycetes</taxon>
        <taxon>Eurotiomycetidae</taxon>
        <taxon>Eurotiales</taxon>
        <taxon>Aspergillaceae</taxon>
        <taxon>Aspergillus</taxon>
        <taxon>Aspergillus subgen. Fumigati</taxon>
    </lineage>
</organism>
<dbReference type="eggNOG" id="ENOG502SC13">
    <property type="taxonomic scope" value="Eukaryota"/>
</dbReference>
<evidence type="ECO:0000259" key="1">
    <source>
        <dbReference type="PROSITE" id="PS51186"/>
    </source>
</evidence>
<evidence type="ECO:0000313" key="2">
    <source>
        <dbReference type="EMBL" id="EAL89832.2"/>
    </source>
</evidence>
<reference evidence="2 3" key="1">
    <citation type="journal article" date="2005" name="Nature">
        <title>Genomic sequence of the pathogenic and allergenic filamentous fungus Aspergillus fumigatus.</title>
        <authorList>
            <person name="Nierman W.C."/>
            <person name="Pain A."/>
            <person name="Anderson M.J."/>
            <person name="Wortman J.R."/>
            <person name="Kim H.S."/>
            <person name="Arroyo J."/>
            <person name="Berriman M."/>
            <person name="Abe K."/>
            <person name="Archer D.B."/>
            <person name="Bermejo C."/>
            <person name="Bennett J."/>
            <person name="Bowyer P."/>
            <person name="Chen D."/>
            <person name="Collins M."/>
            <person name="Coulsen R."/>
            <person name="Davies R."/>
            <person name="Dyer P.S."/>
            <person name="Farman M."/>
            <person name="Fedorova N."/>
            <person name="Fedorova N."/>
            <person name="Feldblyum T.V."/>
            <person name="Fischer R."/>
            <person name="Fosker N."/>
            <person name="Fraser A."/>
            <person name="Garcia J.L."/>
            <person name="Garcia M.J."/>
            <person name="Goble A."/>
            <person name="Goldman G.H."/>
            <person name="Gomi K."/>
            <person name="Griffith-Jones S."/>
            <person name="Gwilliam R."/>
            <person name="Haas B."/>
            <person name="Haas H."/>
            <person name="Harris D."/>
            <person name="Horiuchi H."/>
            <person name="Huang J."/>
            <person name="Humphray S."/>
            <person name="Jimenez J."/>
            <person name="Keller N."/>
            <person name="Khouri H."/>
            <person name="Kitamoto K."/>
            <person name="Kobayashi T."/>
            <person name="Konzack S."/>
            <person name="Kulkarni R."/>
            <person name="Kumagai T."/>
            <person name="Lafon A."/>
            <person name="Latge J.P."/>
            <person name="Li W."/>
            <person name="Lord A."/>
            <person name="Lu C."/>
            <person name="Majoros W.H."/>
            <person name="May G.S."/>
            <person name="Miller B.L."/>
            <person name="Mohamoud Y."/>
            <person name="Molina M."/>
            <person name="Monod M."/>
            <person name="Mouyna I."/>
            <person name="Mulligan S."/>
            <person name="Murphy L."/>
            <person name="O'Neil S."/>
            <person name="Paulsen I."/>
            <person name="Penalva M.A."/>
            <person name="Pertea M."/>
            <person name="Price C."/>
            <person name="Pritchard B.L."/>
            <person name="Quail M.A."/>
            <person name="Rabbinowitsch E."/>
            <person name="Rawlins N."/>
            <person name="Rajandream M.A."/>
            <person name="Reichard U."/>
            <person name="Renauld H."/>
            <person name="Robson G.D."/>
            <person name="Rodriguez de Cordoba S."/>
            <person name="Rodriguez-Pena J.M."/>
            <person name="Ronning C.M."/>
            <person name="Rutter S."/>
            <person name="Salzberg S.L."/>
            <person name="Sanchez M."/>
            <person name="Sanchez-Ferrero J.C."/>
            <person name="Saunders D."/>
            <person name="Seeger K."/>
            <person name="Squares R."/>
            <person name="Squares S."/>
            <person name="Takeuchi M."/>
            <person name="Tekaia F."/>
            <person name="Turner G."/>
            <person name="Vazquez de Aldana C.R."/>
            <person name="Weidman J."/>
            <person name="White O."/>
            <person name="Woodward J."/>
            <person name="Yu J.H."/>
            <person name="Fraser C."/>
            <person name="Galagan J.E."/>
            <person name="Asai K."/>
            <person name="Machida M."/>
            <person name="Hall N."/>
            <person name="Barrell B."/>
            <person name="Denning D.W."/>
        </authorList>
    </citation>
    <scope>NUCLEOTIDE SEQUENCE [LARGE SCALE GENOMIC DNA]</scope>
    <source>
        <strain evidence="2 3">Af293</strain>
    </source>
</reference>
<dbReference type="OMA" id="FFLMMRD"/>
<dbReference type="KEGG" id="afm:AFUA_4G09550"/>
<dbReference type="HOGENOM" id="CLU_060131_6_3_1"/>
<comment type="caution">
    <text evidence="2">The sequence shown here is derived from an EMBL/GenBank/DDBJ whole genome shotgun (WGS) entry which is preliminary data.</text>
</comment>
<dbReference type="AlphaFoldDB" id="Q4WPK2"/>
<dbReference type="PANTHER" id="PTHR42791:SF2">
    <property type="entry name" value="N-ACETYLTRANSFERASE DOMAIN-CONTAINING PROTEIN"/>
    <property type="match status" value="1"/>
</dbReference>